<dbReference type="PANTHER" id="PTHR21047:SF2">
    <property type="entry name" value="THYMIDINE DIPHOSPHO-4-KETO-RHAMNOSE 3,5-EPIMERASE"/>
    <property type="match status" value="1"/>
</dbReference>
<comment type="catalytic activity">
    <reaction evidence="1">
        <text>dTDP-4-dehydro-6-deoxy-alpha-D-glucose = dTDP-4-dehydro-beta-L-rhamnose</text>
        <dbReference type="Rhea" id="RHEA:16969"/>
        <dbReference type="ChEBI" id="CHEBI:57649"/>
        <dbReference type="ChEBI" id="CHEBI:62830"/>
        <dbReference type="EC" id="5.1.3.13"/>
    </reaction>
</comment>
<protein>
    <recommendedName>
        <fullName evidence="4">dTDP-4-dehydrorhamnose 3,5-epimerase</fullName>
        <ecNumber evidence="3">5.1.3.13</ecNumber>
    </recommendedName>
    <alternativeName>
        <fullName evidence="6">Thymidine diphospho-4-keto-rhamnose 3,5-epimerase</fullName>
    </alternativeName>
    <alternativeName>
        <fullName evidence="5">dTDP-4-keto-6-deoxyglucose 3,5-epimerase</fullName>
    </alternativeName>
    <alternativeName>
        <fullName evidence="7">dTDP-6-deoxy-D-xylo-4-hexulose 3,5-epimerase</fullName>
    </alternativeName>
</protein>
<evidence type="ECO:0000256" key="1">
    <source>
        <dbReference type="ARBA" id="ARBA00001298"/>
    </source>
</evidence>
<reference evidence="8 9" key="1">
    <citation type="journal article" date="2020" name="Microorganisms">
        <title>Description of Komagataeibacter melaceti sp. nov. and Komagataeibacter melomenusus sp. nov. Isolated from Apple Cider Vinegar.</title>
        <authorList>
            <person name="Maric L."/>
            <person name="Cleenwerck I."/>
            <person name="Accetto T."/>
            <person name="Vandamme P."/>
            <person name="Trcek J."/>
        </authorList>
    </citation>
    <scope>NUCLEOTIDE SEQUENCE [LARGE SCALE GENOMIC DNA]</scope>
    <source>
        <strain evidence="8 9">AV436</strain>
    </source>
</reference>
<gene>
    <name evidence="8" type="ORF">HNW77_02230</name>
</gene>
<evidence type="ECO:0000313" key="8">
    <source>
        <dbReference type="EMBL" id="NPC65240.1"/>
    </source>
</evidence>
<evidence type="ECO:0000256" key="4">
    <source>
        <dbReference type="ARBA" id="ARBA00019595"/>
    </source>
</evidence>
<evidence type="ECO:0000256" key="5">
    <source>
        <dbReference type="ARBA" id="ARBA00029758"/>
    </source>
</evidence>
<accession>A0ABX2ABX7</accession>
<name>A0ABX2ABX7_9PROT</name>
<dbReference type="Proteomes" id="UP000623090">
    <property type="component" value="Unassembled WGS sequence"/>
</dbReference>
<organism evidence="8 9">
    <name type="scientific">Komagataeibacter melomenusus</name>
    <dbReference type="NCBI Taxonomy" id="2766578"/>
    <lineage>
        <taxon>Bacteria</taxon>
        <taxon>Pseudomonadati</taxon>
        <taxon>Pseudomonadota</taxon>
        <taxon>Alphaproteobacteria</taxon>
        <taxon>Acetobacterales</taxon>
        <taxon>Acetobacteraceae</taxon>
        <taxon>Komagataeibacter</taxon>
    </lineage>
</organism>
<dbReference type="PANTHER" id="PTHR21047">
    <property type="entry name" value="DTDP-6-DEOXY-D-GLUCOSE-3,5 EPIMERASE"/>
    <property type="match status" value="1"/>
</dbReference>
<evidence type="ECO:0000256" key="3">
    <source>
        <dbReference type="ARBA" id="ARBA00012098"/>
    </source>
</evidence>
<evidence type="ECO:0000256" key="6">
    <source>
        <dbReference type="ARBA" id="ARBA00031424"/>
    </source>
</evidence>
<dbReference type="InterPro" id="IPR011051">
    <property type="entry name" value="RmlC_Cupin_sf"/>
</dbReference>
<comment type="function">
    <text evidence="2">Catalyzes the epimerization of the C3' and C5'positions of dTDP-6-deoxy-D-xylo-4-hexulose, forming dTDP-6-deoxy-L-lyxo-4-hexulose.</text>
</comment>
<evidence type="ECO:0000313" key="9">
    <source>
        <dbReference type="Proteomes" id="UP000623090"/>
    </source>
</evidence>
<sequence length="72" mass="7757">MVRRTRRGIWDVAVDVRAGSPTFGQWVGATLNAENGGQSWIPPGFLHGLCTLADHTEGHCHARSPPTPPALK</sequence>
<evidence type="ECO:0000256" key="2">
    <source>
        <dbReference type="ARBA" id="ARBA00001997"/>
    </source>
</evidence>
<dbReference type="Pfam" id="PF00908">
    <property type="entry name" value="dTDP_sugar_isom"/>
    <property type="match status" value="1"/>
</dbReference>
<comment type="caution">
    <text evidence="8">The sequence shown here is derived from an EMBL/GenBank/DDBJ whole genome shotgun (WGS) entry which is preliminary data.</text>
</comment>
<proteinExistence type="predicted"/>
<dbReference type="SUPFAM" id="SSF51182">
    <property type="entry name" value="RmlC-like cupins"/>
    <property type="match status" value="1"/>
</dbReference>
<dbReference type="InterPro" id="IPR014710">
    <property type="entry name" value="RmlC-like_jellyroll"/>
</dbReference>
<dbReference type="EC" id="5.1.3.13" evidence="3"/>
<dbReference type="EMBL" id="JABJWC010000003">
    <property type="protein sequence ID" value="NPC65240.1"/>
    <property type="molecule type" value="Genomic_DNA"/>
</dbReference>
<evidence type="ECO:0000256" key="7">
    <source>
        <dbReference type="ARBA" id="ARBA00033311"/>
    </source>
</evidence>
<keyword evidence="9" id="KW-1185">Reference proteome</keyword>
<dbReference type="InterPro" id="IPR000888">
    <property type="entry name" value="RmlC-like"/>
</dbReference>
<dbReference type="Gene3D" id="2.60.120.10">
    <property type="entry name" value="Jelly Rolls"/>
    <property type="match status" value="1"/>
</dbReference>